<feature type="region of interest" description="Disordered" evidence="1">
    <location>
        <begin position="1"/>
        <end position="31"/>
    </location>
</feature>
<gene>
    <name evidence="2" type="ORF">SCF082_LOCUS5957</name>
</gene>
<reference evidence="2 3" key="1">
    <citation type="submission" date="2024-02" db="EMBL/GenBank/DDBJ databases">
        <authorList>
            <person name="Chen Y."/>
            <person name="Shah S."/>
            <person name="Dougan E. K."/>
            <person name="Thang M."/>
            <person name="Chan C."/>
        </authorList>
    </citation>
    <scope>NUCLEOTIDE SEQUENCE [LARGE SCALE GENOMIC DNA]</scope>
</reference>
<organism evidence="2 3">
    <name type="scientific">Durusdinium trenchii</name>
    <dbReference type="NCBI Taxonomy" id="1381693"/>
    <lineage>
        <taxon>Eukaryota</taxon>
        <taxon>Sar</taxon>
        <taxon>Alveolata</taxon>
        <taxon>Dinophyceae</taxon>
        <taxon>Suessiales</taxon>
        <taxon>Symbiodiniaceae</taxon>
        <taxon>Durusdinium</taxon>
    </lineage>
</organism>
<evidence type="ECO:0000256" key="1">
    <source>
        <dbReference type="SAM" id="MobiDB-lite"/>
    </source>
</evidence>
<sequence>AAKEAADAQQARQAAEAAHSEKESAMSSAAEAKNLGAQGIYELPPTLRKAAEEATKAAIDKADK</sequence>
<name>A0ABP0I9C3_9DINO</name>
<accession>A0ABP0I9C3</accession>
<feature type="non-terminal residue" evidence="2">
    <location>
        <position position="1"/>
    </location>
</feature>
<evidence type="ECO:0000313" key="2">
    <source>
        <dbReference type="EMBL" id="CAK8999177.1"/>
    </source>
</evidence>
<dbReference type="EMBL" id="CAXAMM010003269">
    <property type="protein sequence ID" value="CAK8999177.1"/>
    <property type="molecule type" value="Genomic_DNA"/>
</dbReference>
<proteinExistence type="predicted"/>
<evidence type="ECO:0000313" key="3">
    <source>
        <dbReference type="Proteomes" id="UP001642464"/>
    </source>
</evidence>
<feature type="non-terminal residue" evidence="2">
    <location>
        <position position="64"/>
    </location>
</feature>
<dbReference type="Proteomes" id="UP001642464">
    <property type="component" value="Unassembled WGS sequence"/>
</dbReference>
<comment type="caution">
    <text evidence="2">The sequence shown here is derived from an EMBL/GenBank/DDBJ whole genome shotgun (WGS) entry which is preliminary data.</text>
</comment>
<feature type="compositionally biased region" description="Low complexity" evidence="1">
    <location>
        <begin position="7"/>
        <end position="17"/>
    </location>
</feature>
<keyword evidence="3" id="KW-1185">Reference proteome</keyword>
<protein>
    <submittedName>
        <fullName evidence="2">Uncharacterized protein</fullName>
    </submittedName>
</protein>